<gene>
    <name evidence="1" type="ORF">PENCOP_c042G01983</name>
</gene>
<reference evidence="2" key="1">
    <citation type="journal article" date="2017" name="Nat. Microbiol.">
        <title>Global analysis of biosynthetic gene clusters reveals vast potential of secondary metabolite production in Penicillium species.</title>
        <authorList>
            <person name="Nielsen J.C."/>
            <person name="Grijseels S."/>
            <person name="Prigent S."/>
            <person name="Ji B."/>
            <person name="Dainat J."/>
            <person name="Nielsen K.F."/>
            <person name="Frisvad J.C."/>
            <person name="Workman M."/>
            <person name="Nielsen J."/>
        </authorList>
    </citation>
    <scope>NUCLEOTIDE SEQUENCE [LARGE SCALE GENOMIC DNA]</scope>
    <source>
        <strain evidence="2">IBT 31321</strain>
    </source>
</reference>
<evidence type="ECO:0000313" key="2">
    <source>
        <dbReference type="Proteomes" id="UP000191500"/>
    </source>
</evidence>
<organism evidence="1 2">
    <name type="scientific">Penicillium coprophilum</name>
    <dbReference type="NCBI Taxonomy" id="36646"/>
    <lineage>
        <taxon>Eukaryota</taxon>
        <taxon>Fungi</taxon>
        <taxon>Dikarya</taxon>
        <taxon>Ascomycota</taxon>
        <taxon>Pezizomycotina</taxon>
        <taxon>Eurotiomycetes</taxon>
        <taxon>Eurotiomycetidae</taxon>
        <taxon>Eurotiales</taxon>
        <taxon>Aspergillaceae</taxon>
        <taxon>Penicillium</taxon>
    </lineage>
</organism>
<keyword evidence="2" id="KW-1185">Reference proteome</keyword>
<comment type="caution">
    <text evidence="1">The sequence shown here is derived from an EMBL/GenBank/DDBJ whole genome shotgun (WGS) entry which is preliminary data.</text>
</comment>
<name>A0A1V6U5I8_9EURO</name>
<evidence type="ECO:0000313" key="1">
    <source>
        <dbReference type="EMBL" id="OQE33775.1"/>
    </source>
</evidence>
<accession>A0A1V6U5I8</accession>
<proteinExistence type="predicted"/>
<protein>
    <submittedName>
        <fullName evidence="1">Uncharacterized protein</fullName>
    </submittedName>
</protein>
<sequence>MYECFWLGPSSVCDF</sequence>
<dbReference type="Proteomes" id="UP000191500">
    <property type="component" value="Unassembled WGS sequence"/>
</dbReference>
<dbReference type="EMBL" id="MDDG01000042">
    <property type="protein sequence ID" value="OQE33775.1"/>
    <property type="molecule type" value="Genomic_DNA"/>
</dbReference>